<keyword evidence="9" id="KW-0675">Receptor</keyword>
<accession>A0A2I0K5E3</accession>
<evidence type="ECO:0000256" key="2">
    <source>
        <dbReference type="ARBA" id="ARBA00009592"/>
    </source>
</evidence>
<dbReference type="Pfam" id="PF00560">
    <property type="entry name" value="LRR_1"/>
    <property type="match status" value="1"/>
</dbReference>
<dbReference type="Gene3D" id="3.80.10.10">
    <property type="entry name" value="Ribonuclease Inhibitor"/>
    <property type="match status" value="1"/>
</dbReference>
<keyword evidence="5" id="KW-0732">Signal</keyword>
<sequence>MPEKLSSMTMLGSRFKEGTILGYVFSSGYAGVQLSMVTKGSLYQFRVVREYLTVIDLSGNSLTGNIPSEIGILQGLYMLNLSHNSLSGPIPESIGNMSSLESLDLSFNQLNREIPRTLTLIDSLSVFNLSYNNLTGKIPSGSHFDTLSLDGSAYIGNRFLCEAPDGINCTDTPSNHGEDKVDDPGDDEKGLLYMFVIIGYGLGIIVPLMALYLNLDWRRNYWRKIDSIVMRTIHMFGQGRR</sequence>
<dbReference type="PANTHER" id="PTHR48063:SF84">
    <property type="entry name" value="LRR RECEPTOR-LIKE SERINE_THREONINE-PROTEIN KINASE FLS2"/>
    <property type="match status" value="1"/>
</dbReference>
<comment type="subcellular location">
    <subcellularLocation>
        <location evidence="1">Membrane</location>
        <topology evidence="1">Single-pass type I membrane protein</topology>
    </subcellularLocation>
</comment>
<keyword evidence="6" id="KW-0677">Repeat</keyword>
<dbReference type="STRING" id="22663.A0A2I0K5E3"/>
<keyword evidence="10" id="KW-0325">Glycoprotein</keyword>
<comment type="similarity">
    <text evidence="2">Belongs to the RLP family.</text>
</comment>
<evidence type="ECO:0000256" key="1">
    <source>
        <dbReference type="ARBA" id="ARBA00004479"/>
    </source>
</evidence>
<dbReference type="Proteomes" id="UP000233551">
    <property type="component" value="Unassembled WGS sequence"/>
</dbReference>
<evidence type="ECO:0000256" key="4">
    <source>
        <dbReference type="ARBA" id="ARBA00022692"/>
    </source>
</evidence>
<gene>
    <name evidence="12" type="ORF">CRG98_016261</name>
</gene>
<keyword evidence="3" id="KW-0433">Leucine-rich repeat</keyword>
<comment type="caution">
    <text evidence="12">The sequence shown here is derived from an EMBL/GenBank/DDBJ whole genome shotgun (WGS) entry which is preliminary data.</text>
</comment>
<keyword evidence="13" id="KW-1185">Reference proteome</keyword>
<dbReference type="SUPFAM" id="SSF52058">
    <property type="entry name" value="L domain-like"/>
    <property type="match status" value="1"/>
</dbReference>
<reference evidence="12 13" key="1">
    <citation type="submission" date="2017-11" db="EMBL/GenBank/DDBJ databases">
        <title>De-novo sequencing of pomegranate (Punica granatum L.) genome.</title>
        <authorList>
            <person name="Akparov Z."/>
            <person name="Amiraslanov A."/>
            <person name="Hajiyeva S."/>
            <person name="Abbasov M."/>
            <person name="Kaur K."/>
            <person name="Hamwieh A."/>
            <person name="Solovyev V."/>
            <person name="Salamov A."/>
            <person name="Braich B."/>
            <person name="Kosarev P."/>
            <person name="Mahmoud A."/>
            <person name="Hajiyev E."/>
            <person name="Babayeva S."/>
            <person name="Izzatullayeva V."/>
            <person name="Mammadov A."/>
            <person name="Mammadov A."/>
            <person name="Sharifova S."/>
            <person name="Ojaghi J."/>
            <person name="Eynullazada K."/>
            <person name="Bayramov B."/>
            <person name="Abdulazimova A."/>
            <person name="Shahmuradov I."/>
        </authorList>
    </citation>
    <scope>NUCLEOTIDE SEQUENCE [LARGE SCALE GENOMIC DNA]</scope>
    <source>
        <strain evidence="13">cv. AG2017</strain>
        <tissue evidence="12">Leaf</tissue>
    </source>
</reference>
<evidence type="ECO:0000256" key="9">
    <source>
        <dbReference type="ARBA" id="ARBA00023170"/>
    </source>
</evidence>
<dbReference type="PANTHER" id="PTHR48063">
    <property type="entry name" value="LRR RECEPTOR-LIKE KINASE"/>
    <property type="match status" value="1"/>
</dbReference>
<dbReference type="InterPro" id="IPR046956">
    <property type="entry name" value="RLP23-like"/>
</dbReference>
<evidence type="ECO:0000256" key="8">
    <source>
        <dbReference type="ARBA" id="ARBA00023136"/>
    </source>
</evidence>
<keyword evidence="8 11" id="KW-0472">Membrane</keyword>
<evidence type="ECO:0000256" key="6">
    <source>
        <dbReference type="ARBA" id="ARBA00022737"/>
    </source>
</evidence>
<dbReference type="PRINTS" id="PR00019">
    <property type="entry name" value="LEURICHRPT"/>
</dbReference>
<keyword evidence="4 11" id="KW-0812">Transmembrane</keyword>
<dbReference type="AlphaFoldDB" id="A0A2I0K5E3"/>
<dbReference type="InterPro" id="IPR001611">
    <property type="entry name" value="Leu-rich_rpt"/>
</dbReference>
<dbReference type="GO" id="GO:0016020">
    <property type="term" value="C:membrane"/>
    <property type="evidence" value="ECO:0007669"/>
    <property type="project" value="UniProtKB-SubCell"/>
</dbReference>
<evidence type="ECO:0000313" key="13">
    <source>
        <dbReference type="Proteomes" id="UP000233551"/>
    </source>
</evidence>
<organism evidence="12 13">
    <name type="scientific">Punica granatum</name>
    <name type="common">Pomegranate</name>
    <dbReference type="NCBI Taxonomy" id="22663"/>
    <lineage>
        <taxon>Eukaryota</taxon>
        <taxon>Viridiplantae</taxon>
        <taxon>Streptophyta</taxon>
        <taxon>Embryophyta</taxon>
        <taxon>Tracheophyta</taxon>
        <taxon>Spermatophyta</taxon>
        <taxon>Magnoliopsida</taxon>
        <taxon>eudicotyledons</taxon>
        <taxon>Gunneridae</taxon>
        <taxon>Pentapetalae</taxon>
        <taxon>rosids</taxon>
        <taxon>malvids</taxon>
        <taxon>Myrtales</taxon>
        <taxon>Lythraceae</taxon>
        <taxon>Punica</taxon>
    </lineage>
</organism>
<feature type="transmembrane region" description="Helical" evidence="11">
    <location>
        <begin position="191"/>
        <end position="215"/>
    </location>
</feature>
<evidence type="ECO:0000256" key="11">
    <source>
        <dbReference type="SAM" id="Phobius"/>
    </source>
</evidence>
<protein>
    <submittedName>
        <fullName evidence="12">Uncharacterized protein</fullName>
    </submittedName>
</protein>
<evidence type="ECO:0000256" key="5">
    <source>
        <dbReference type="ARBA" id="ARBA00022729"/>
    </source>
</evidence>
<dbReference type="EMBL" id="PGOL01000891">
    <property type="protein sequence ID" value="PKI63373.1"/>
    <property type="molecule type" value="Genomic_DNA"/>
</dbReference>
<evidence type="ECO:0000313" key="12">
    <source>
        <dbReference type="EMBL" id="PKI63373.1"/>
    </source>
</evidence>
<dbReference type="Pfam" id="PF13855">
    <property type="entry name" value="LRR_8"/>
    <property type="match status" value="1"/>
</dbReference>
<evidence type="ECO:0000256" key="10">
    <source>
        <dbReference type="ARBA" id="ARBA00023180"/>
    </source>
</evidence>
<name>A0A2I0K5E3_PUNGR</name>
<keyword evidence="7 11" id="KW-1133">Transmembrane helix</keyword>
<dbReference type="FunFam" id="3.80.10.10:FF:000111">
    <property type="entry name" value="LRR receptor-like serine/threonine-protein kinase ERECTA"/>
    <property type="match status" value="1"/>
</dbReference>
<evidence type="ECO:0000256" key="3">
    <source>
        <dbReference type="ARBA" id="ARBA00022614"/>
    </source>
</evidence>
<evidence type="ECO:0000256" key="7">
    <source>
        <dbReference type="ARBA" id="ARBA00022989"/>
    </source>
</evidence>
<proteinExistence type="inferred from homology"/>
<dbReference type="InterPro" id="IPR032675">
    <property type="entry name" value="LRR_dom_sf"/>
</dbReference>